<evidence type="ECO:0000256" key="4">
    <source>
        <dbReference type="ARBA" id="ARBA00022670"/>
    </source>
</evidence>
<evidence type="ECO:0000256" key="9">
    <source>
        <dbReference type="SAM" id="MobiDB-lite"/>
    </source>
</evidence>
<keyword evidence="8" id="KW-0482">Metalloprotease</keyword>
<feature type="transmembrane region" description="Helical" evidence="10">
    <location>
        <begin position="51"/>
        <end position="72"/>
    </location>
</feature>
<keyword evidence="6" id="KW-0378">Hydrolase</keyword>
<evidence type="ECO:0000259" key="12">
    <source>
        <dbReference type="Pfam" id="PF05649"/>
    </source>
</evidence>
<evidence type="ECO:0000259" key="11">
    <source>
        <dbReference type="Pfam" id="PF01431"/>
    </source>
</evidence>
<dbReference type="PANTHER" id="PTHR11733:SF133">
    <property type="entry name" value="PHOSPHATE-REGULATING NEUTRAL ENDOPEPTIDASE PHEX"/>
    <property type="match status" value="1"/>
</dbReference>
<accession>A0A9N9MKN3</accession>
<keyword evidence="14" id="KW-1185">Reference proteome</keyword>
<evidence type="ECO:0000256" key="3">
    <source>
        <dbReference type="ARBA" id="ARBA00007357"/>
    </source>
</evidence>
<name>A0A9N9MKN3_9CUCU</name>
<keyword evidence="7" id="KW-0862">Zinc</keyword>
<dbReference type="PANTHER" id="PTHR11733">
    <property type="entry name" value="ZINC METALLOPROTEASE FAMILY M13 NEPRILYSIN-RELATED"/>
    <property type="match status" value="1"/>
</dbReference>
<dbReference type="Proteomes" id="UP001152799">
    <property type="component" value="Chromosome 11"/>
</dbReference>
<dbReference type="AlphaFoldDB" id="A0A9N9MKN3"/>
<dbReference type="InterPro" id="IPR018497">
    <property type="entry name" value="Peptidase_M13_C"/>
</dbReference>
<keyword evidence="10" id="KW-0472">Membrane</keyword>
<dbReference type="SUPFAM" id="SSF55486">
    <property type="entry name" value="Metalloproteases ('zincins'), catalytic domain"/>
    <property type="match status" value="1"/>
</dbReference>
<evidence type="ECO:0008006" key="15">
    <source>
        <dbReference type="Google" id="ProtNLM"/>
    </source>
</evidence>
<comment type="similarity">
    <text evidence="3">Belongs to the peptidase M13 family.</text>
</comment>
<dbReference type="Pfam" id="PF01431">
    <property type="entry name" value="Peptidase_M13"/>
    <property type="match status" value="1"/>
</dbReference>
<evidence type="ECO:0000256" key="7">
    <source>
        <dbReference type="ARBA" id="ARBA00022833"/>
    </source>
</evidence>
<dbReference type="GO" id="GO:0046872">
    <property type="term" value="F:metal ion binding"/>
    <property type="evidence" value="ECO:0007669"/>
    <property type="project" value="UniProtKB-KW"/>
</dbReference>
<keyword evidence="5" id="KW-0479">Metal-binding</keyword>
<keyword evidence="10" id="KW-1133">Transmembrane helix</keyword>
<dbReference type="CDD" id="cd08662">
    <property type="entry name" value="M13"/>
    <property type="match status" value="1"/>
</dbReference>
<dbReference type="InterPro" id="IPR024079">
    <property type="entry name" value="MetalloPept_cat_dom_sf"/>
</dbReference>
<dbReference type="PROSITE" id="PS51885">
    <property type="entry name" value="NEPRILYSIN"/>
    <property type="match status" value="1"/>
</dbReference>
<dbReference type="InterPro" id="IPR042089">
    <property type="entry name" value="Peptidase_M13_dom_2"/>
</dbReference>
<keyword evidence="10" id="KW-0812">Transmembrane</keyword>
<dbReference type="Pfam" id="PF05649">
    <property type="entry name" value="Peptidase_M13_N"/>
    <property type="match status" value="1"/>
</dbReference>
<comment type="cofactor">
    <cofactor evidence="1">
        <name>Zn(2+)</name>
        <dbReference type="ChEBI" id="CHEBI:29105"/>
    </cofactor>
</comment>
<dbReference type="OrthoDB" id="6475849at2759"/>
<dbReference type="Gene3D" id="1.10.1380.10">
    <property type="entry name" value="Neutral endopeptidase , domain2"/>
    <property type="match status" value="1"/>
</dbReference>
<dbReference type="InterPro" id="IPR000718">
    <property type="entry name" value="Peptidase_M13"/>
</dbReference>
<evidence type="ECO:0000313" key="13">
    <source>
        <dbReference type="EMBL" id="CAG9762242.1"/>
    </source>
</evidence>
<sequence length="819" mass="93612">MENYGYVPDESNNGRPYTISRPNSGSKNNLVGVNSRFNPTKKSIYYQRATVLLAAVVVILLIGFVTVVTLYTKSKTTQTHVCTTNECIRSAANLKYSINFSVDPCENFYEFCCGSWSKEHPNHGWYSSFSSFTTITEKIVLESMEVLSEGVKDGEPLVVSQAKMFYASCLDHESIDALGLDPLYEILKILDLPIIPNFFNAPAKDFKFDWAKTEVAMKQVLAMDVFIGFTVGPNIFKRNENVMYLGVLFQSCPLPSPLRGKHQIMRKPWKTSLTKLDDVMTNNSAEEDEDEESSHKEQLKTKIRTNIVKHVVKEVMKDNGRKLPDVKELQLAADIINNITTIMDDLNENFTLPDGQASEDETQKLTFKQLQDFTDNNVDFPLPNFWLNYISSIFANTNVTINADTDLFLITDTELEYLWNVLEYVSSQPPAHIELYMWWAAVYAMIINTSSDVTDYVITQTNLYYSSTTGESFYVTSKFIDCSDLVSKYMGWAVSYAIADRAFANKTKPKVENMINHIKEAFVEHVQGITWMDSSTKKVTLEKSKEMLSFIGYPDWLFKDGAVDRKYLGIEINETTYLNNMVSIIMQYTTESLTKLRLANPRDWTTEAVIVNAYNSFSDNAINVPMAILNYPLYDLGLEVLNYGSIGSILGHELTHGFDNTGRKYDKYGSYMQWWSNRTIETFENMTNCFIKQYDNYTLNGVKGHVKGLATLGENLADNGGLNQAYTAYKNYRKKYGDEPKLPGFEDYSSDQMFFLAYGSIWCESLTTEDLRNQLEYDEHCPNSIRVIGTLQNSEEFAEAYRCPRNSFMNPKREKCKIW</sequence>
<dbReference type="PRINTS" id="PR00786">
    <property type="entry name" value="NEPRILYSIN"/>
</dbReference>
<evidence type="ECO:0000313" key="14">
    <source>
        <dbReference type="Proteomes" id="UP001152799"/>
    </source>
</evidence>
<comment type="subcellular location">
    <subcellularLocation>
        <location evidence="2">Cell membrane</location>
        <topology evidence="2">Single-pass type II membrane protein</topology>
    </subcellularLocation>
</comment>
<evidence type="ECO:0000256" key="1">
    <source>
        <dbReference type="ARBA" id="ARBA00001947"/>
    </source>
</evidence>
<dbReference type="EMBL" id="OU892287">
    <property type="protein sequence ID" value="CAG9762242.1"/>
    <property type="molecule type" value="Genomic_DNA"/>
</dbReference>
<keyword evidence="4" id="KW-0645">Protease</keyword>
<protein>
    <recommendedName>
        <fullName evidence="15">Endothelin-converting enzyme 1</fullName>
    </recommendedName>
</protein>
<evidence type="ECO:0000256" key="8">
    <source>
        <dbReference type="ARBA" id="ARBA00023049"/>
    </source>
</evidence>
<dbReference type="GO" id="GO:0005886">
    <property type="term" value="C:plasma membrane"/>
    <property type="evidence" value="ECO:0007669"/>
    <property type="project" value="UniProtKB-SubCell"/>
</dbReference>
<organism evidence="13 14">
    <name type="scientific">Ceutorhynchus assimilis</name>
    <name type="common">cabbage seed weevil</name>
    <dbReference type="NCBI Taxonomy" id="467358"/>
    <lineage>
        <taxon>Eukaryota</taxon>
        <taxon>Metazoa</taxon>
        <taxon>Ecdysozoa</taxon>
        <taxon>Arthropoda</taxon>
        <taxon>Hexapoda</taxon>
        <taxon>Insecta</taxon>
        <taxon>Pterygota</taxon>
        <taxon>Neoptera</taxon>
        <taxon>Endopterygota</taxon>
        <taxon>Coleoptera</taxon>
        <taxon>Polyphaga</taxon>
        <taxon>Cucujiformia</taxon>
        <taxon>Curculionidae</taxon>
        <taxon>Ceutorhynchinae</taxon>
        <taxon>Ceutorhynchus</taxon>
    </lineage>
</organism>
<gene>
    <name evidence="13" type="ORF">CEUTPL_LOCUS2926</name>
</gene>
<evidence type="ECO:0000256" key="10">
    <source>
        <dbReference type="SAM" id="Phobius"/>
    </source>
</evidence>
<proteinExistence type="inferred from homology"/>
<dbReference type="Gene3D" id="3.40.390.10">
    <property type="entry name" value="Collagenase (Catalytic Domain)"/>
    <property type="match status" value="1"/>
</dbReference>
<evidence type="ECO:0000256" key="2">
    <source>
        <dbReference type="ARBA" id="ARBA00004401"/>
    </source>
</evidence>
<feature type="domain" description="Peptidase M13 C-terminal" evidence="11">
    <location>
        <begin position="612"/>
        <end position="815"/>
    </location>
</feature>
<feature type="region of interest" description="Disordered" evidence="9">
    <location>
        <begin position="1"/>
        <end position="25"/>
    </location>
</feature>
<reference evidence="13" key="1">
    <citation type="submission" date="2022-01" db="EMBL/GenBank/DDBJ databases">
        <authorList>
            <person name="King R."/>
        </authorList>
    </citation>
    <scope>NUCLEOTIDE SEQUENCE</scope>
</reference>
<dbReference type="GO" id="GO:0004222">
    <property type="term" value="F:metalloendopeptidase activity"/>
    <property type="evidence" value="ECO:0007669"/>
    <property type="project" value="InterPro"/>
</dbReference>
<evidence type="ECO:0000256" key="5">
    <source>
        <dbReference type="ARBA" id="ARBA00022723"/>
    </source>
</evidence>
<evidence type="ECO:0000256" key="6">
    <source>
        <dbReference type="ARBA" id="ARBA00022801"/>
    </source>
</evidence>
<feature type="compositionally biased region" description="Polar residues" evidence="9">
    <location>
        <begin position="10"/>
        <end position="25"/>
    </location>
</feature>
<dbReference type="InterPro" id="IPR008753">
    <property type="entry name" value="Peptidase_M13_N"/>
</dbReference>
<dbReference type="GO" id="GO:0016485">
    <property type="term" value="P:protein processing"/>
    <property type="evidence" value="ECO:0007669"/>
    <property type="project" value="TreeGrafter"/>
</dbReference>
<feature type="domain" description="Peptidase M13 N-terminal" evidence="12">
    <location>
        <begin position="104"/>
        <end position="554"/>
    </location>
</feature>